<name>A0A1R1XKQ8_9FUNG</name>
<evidence type="ECO:0000313" key="3">
    <source>
        <dbReference type="Proteomes" id="UP000187283"/>
    </source>
</evidence>
<proteinExistence type="predicted"/>
<sequence length="266" mass="28118">MDEIVAAARDVRSIAHAYARFTAALDAHARSAANNFEQAARARNCSRDCSYNRHLEHVLVGAMERDLADLLATVRGFRHTVAGAQRVAAKFSVSSAPSMASAEAKAKAEAESKGEAELQAGVKGKKKKKKKQPKKGEGGDGTARAPDAAYMAVTGLTHQRVQEWAAYVSEVVAREHGRLASIAWRVQPDGVTKRGIWHVARECEDKASVVSVGDLAGVGAAGAAVSFAELVAEISGAEPIDQAVVDDISDRLKLADLISGYLSLSA</sequence>
<reference evidence="2 3" key="1">
    <citation type="submission" date="2017-01" db="EMBL/GenBank/DDBJ databases">
        <authorList>
            <person name="Mah S.A."/>
            <person name="Swanson W.J."/>
            <person name="Moy G.W."/>
            <person name="Vacquier V.D."/>
        </authorList>
    </citation>
    <scope>NUCLEOTIDE SEQUENCE [LARGE SCALE GENOMIC DNA]</scope>
    <source>
        <strain evidence="2 3">GSMNP</strain>
    </source>
</reference>
<feature type="compositionally biased region" description="Basic residues" evidence="1">
    <location>
        <begin position="123"/>
        <end position="133"/>
    </location>
</feature>
<evidence type="ECO:0000313" key="2">
    <source>
        <dbReference type="EMBL" id="OMJ15232.1"/>
    </source>
</evidence>
<protein>
    <submittedName>
        <fullName evidence="2">Uncharacterized protein</fullName>
    </submittedName>
</protein>
<feature type="region of interest" description="Disordered" evidence="1">
    <location>
        <begin position="111"/>
        <end position="144"/>
    </location>
</feature>
<keyword evidence="3" id="KW-1185">Reference proteome</keyword>
<organism evidence="2 3">
    <name type="scientific">Smittium culicis</name>
    <dbReference type="NCBI Taxonomy" id="133412"/>
    <lineage>
        <taxon>Eukaryota</taxon>
        <taxon>Fungi</taxon>
        <taxon>Fungi incertae sedis</taxon>
        <taxon>Zoopagomycota</taxon>
        <taxon>Kickxellomycotina</taxon>
        <taxon>Harpellomycetes</taxon>
        <taxon>Harpellales</taxon>
        <taxon>Legeriomycetaceae</taxon>
        <taxon>Smittium</taxon>
    </lineage>
</organism>
<evidence type="ECO:0000256" key="1">
    <source>
        <dbReference type="SAM" id="MobiDB-lite"/>
    </source>
</evidence>
<dbReference type="Proteomes" id="UP000187283">
    <property type="component" value="Unassembled WGS sequence"/>
</dbReference>
<gene>
    <name evidence="2" type="ORF">AYI70_g7405</name>
</gene>
<comment type="caution">
    <text evidence="2">The sequence shown here is derived from an EMBL/GenBank/DDBJ whole genome shotgun (WGS) entry which is preliminary data.</text>
</comment>
<dbReference type="OrthoDB" id="10550034at2759"/>
<dbReference type="AlphaFoldDB" id="A0A1R1XKQ8"/>
<dbReference type="EMBL" id="LSSN01002737">
    <property type="protein sequence ID" value="OMJ15232.1"/>
    <property type="molecule type" value="Genomic_DNA"/>
</dbReference>
<accession>A0A1R1XKQ8</accession>